<organism evidence="3 4">
    <name type="scientific">Planktothrix tepida PCC 9214</name>
    <dbReference type="NCBI Taxonomy" id="671072"/>
    <lineage>
        <taxon>Bacteria</taxon>
        <taxon>Bacillati</taxon>
        <taxon>Cyanobacteriota</taxon>
        <taxon>Cyanophyceae</taxon>
        <taxon>Oscillatoriophycideae</taxon>
        <taxon>Oscillatoriales</taxon>
        <taxon>Microcoleaceae</taxon>
        <taxon>Planktothrix</taxon>
    </lineage>
</organism>
<dbReference type="CDD" id="cd17557">
    <property type="entry name" value="REC_Rcp-like"/>
    <property type="match status" value="1"/>
</dbReference>
<dbReference type="InterPro" id="IPR001789">
    <property type="entry name" value="Sig_transdc_resp-reg_receiver"/>
</dbReference>
<evidence type="ECO:0000313" key="4">
    <source>
        <dbReference type="Proteomes" id="UP000184315"/>
    </source>
</evidence>
<dbReference type="AlphaFoldDB" id="A0A1J1LR54"/>
<keyword evidence="4" id="KW-1185">Reference proteome</keyword>
<name>A0A1J1LR54_9CYAN</name>
<sequence length="144" mass="16833">MQYQRTILVVEDSDEDFTAFKRVMRQLSYSNRIYRVMDGDDALAYLYHQDHYSNPDIAPVPDLILLDLNLPGTDGREVIYQVKQDIMLKSIPIIVLTSSSNPKDIETCYLYGANSYLLKPIGIDEFKQKIKHFLHYWLEVSLLR</sequence>
<dbReference type="PROSITE" id="PS50110">
    <property type="entry name" value="RESPONSE_REGULATORY"/>
    <property type="match status" value="1"/>
</dbReference>
<dbReference type="InterPro" id="IPR052893">
    <property type="entry name" value="TCS_response_regulator"/>
</dbReference>
<dbReference type="OrthoDB" id="5510574at2"/>
<evidence type="ECO:0000259" key="2">
    <source>
        <dbReference type="PROSITE" id="PS50110"/>
    </source>
</evidence>
<keyword evidence="1" id="KW-0597">Phosphoprotein</keyword>
<dbReference type="Proteomes" id="UP000184315">
    <property type="component" value="Unassembled WGS sequence"/>
</dbReference>
<dbReference type="InterPro" id="IPR011006">
    <property type="entry name" value="CheY-like_superfamily"/>
</dbReference>
<evidence type="ECO:0000313" key="3">
    <source>
        <dbReference type="EMBL" id="CUR34919.1"/>
    </source>
</evidence>
<gene>
    <name evidence="3" type="primary">rcpB</name>
    <name evidence="3" type="ORF">PL9214650358</name>
</gene>
<dbReference type="EMBL" id="CZDF01000172">
    <property type="protein sequence ID" value="CUR34919.1"/>
    <property type="molecule type" value="Genomic_DNA"/>
</dbReference>
<dbReference type="Gene3D" id="3.40.50.2300">
    <property type="match status" value="1"/>
</dbReference>
<dbReference type="PANTHER" id="PTHR44520">
    <property type="entry name" value="RESPONSE REGULATOR RCP1-RELATED"/>
    <property type="match status" value="1"/>
</dbReference>
<feature type="modified residue" description="4-aspartylphosphate" evidence="1">
    <location>
        <position position="67"/>
    </location>
</feature>
<dbReference type="RefSeq" id="WP_072721757.1">
    <property type="nucleotide sequence ID" value="NZ_LN889813.1"/>
</dbReference>
<accession>A0A1J1LR54</accession>
<feature type="domain" description="Response regulatory" evidence="2">
    <location>
        <begin position="6"/>
        <end position="134"/>
    </location>
</feature>
<dbReference type="STRING" id="671072.PL9214650358"/>
<reference evidence="4" key="1">
    <citation type="submission" date="2015-10" db="EMBL/GenBank/DDBJ databases">
        <authorList>
            <person name="Regsiter A."/>
            <person name="william w."/>
        </authorList>
    </citation>
    <scope>NUCLEOTIDE SEQUENCE [LARGE SCALE GENOMIC DNA]</scope>
</reference>
<proteinExistence type="predicted"/>
<dbReference type="SMART" id="SM00448">
    <property type="entry name" value="REC"/>
    <property type="match status" value="1"/>
</dbReference>
<dbReference type="SUPFAM" id="SSF52172">
    <property type="entry name" value="CheY-like"/>
    <property type="match status" value="1"/>
</dbReference>
<dbReference type="GO" id="GO:0000160">
    <property type="term" value="P:phosphorelay signal transduction system"/>
    <property type="evidence" value="ECO:0007669"/>
    <property type="project" value="InterPro"/>
</dbReference>
<dbReference type="Pfam" id="PF00072">
    <property type="entry name" value="Response_reg"/>
    <property type="match status" value="1"/>
</dbReference>
<evidence type="ECO:0000256" key="1">
    <source>
        <dbReference type="PROSITE-ProRule" id="PRU00169"/>
    </source>
</evidence>
<protein>
    <submittedName>
        <fullName evidence="3">Response regulator</fullName>
    </submittedName>
</protein>